<evidence type="ECO:0000259" key="10">
    <source>
        <dbReference type="PROSITE" id="PS00623"/>
    </source>
</evidence>
<comment type="caution">
    <text evidence="11">The sequence shown here is derived from an EMBL/GenBank/DDBJ whole genome shotgun (WGS) entry which is preliminary data.</text>
</comment>
<evidence type="ECO:0000313" key="12">
    <source>
        <dbReference type="Proteomes" id="UP001437256"/>
    </source>
</evidence>
<evidence type="ECO:0000256" key="4">
    <source>
        <dbReference type="ARBA" id="ARBA00022729"/>
    </source>
</evidence>
<keyword evidence="6" id="KW-0560">Oxidoreductase</keyword>
<dbReference type="PIRSF" id="PIRSF000137">
    <property type="entry name" value="Alcohol_oxidase"/>
    <property type="match status" value="1"/>
</dbReference>
<dbReference type="PROSITE" id="PS00623">
    <property type="entry name" value="GMC_OXRED_1"/>
    <property type="match status" value="1"/>
</dbReference>
<evidence type="ECO:0000256" key="5">
    <source>
        <dbReference type="ARBA" id="ARBA00022827"/>
    </source>
</evidence>
<organism evidence="11 12">
    <name type="scientific">Marasmius tenuissimus</name>
    <dbReference type="NCBI Taxonomy" id="585030"/>
    <lineage>
        <taxon>Eukaryota</taxon>
        <taxon>Fungi</taxon>
        <taxon>Dikarya</taxon>
        <taxon>Basidiomycota</taxon>
        <taxon>Agaricomycotina</taxon>
        <taxon>Agaricomycetes</taxon>
        <taxon>Agaricomycetidae</taxon>
        <taxon>Agaricales</taxon>
        <taxon>Marasmiineae</taxon>
        <taxon>Marasmiaceae</taxon>
        <taxon>Marasmius</taxon>
    </lineage>
</organism>
<dbReference type="Pfam" id="PF05199">
    <property type="entry name" value="GMC_oxred_C"/>
    <property type="match status" value="1"/>
</dbReference>
<dbReference type="InterPro" id="IPR007867">
    <property type="entry name" value="GMC_OxRtase_C"/>
</dbReference>
<dbReference type="InterPro" id="IPR012132">
    <property type="entry name" value="GMC_OxRdtase"/>
</dbReference>
<dbReference type="SUPFAM" id="SSF54373">
    <property type="entry name" value="FAD-linked reductases, C-terminal domain"/>
    <property type="match status" value="1"/>
</dbReference>
<proteinExistence type="inferred from homology"/>
<comment type="cofactor">
    <cofactor evidence="1">
        <name>FAD</name>
        <dbReference type="ChEBI" id="CHEBI:57692"/>
    </cofactor>
</comment>
<comment type="similarity">
    <text evidence="2 8">Belongs to the GMC oxidoreductase family.</text>
</comment>
<feature type="chain" id="PRO_5046066968" description="Glucose-methanol-choline oxidoreductase N-terminal domain-containing protein" evidence="9">
    <location>
        <begin position="19"/>
        <end position="616"/>
    </location>
</feature>
<keyword evidence="3 8" id="KW-0285">Flavoprotein</keyword>
<evidence type="ECO:0000313" key="11">
    <source>
        <dbReference type="EMBL" id="KAL0065997.1"/>
    </source>
</evidence>
<name>A0ABR3A0B5_9AGAR</name>
<evidence type="ECO:0000256" key="6">
    <source>
        <dbReference type="ARBA" id="ARBA00023002"/>
    </source>
</evidence>
<dbReference type="Pfam" id="PF00732">
    <property type="entry name" value="GMC_oxred_N"/>
    <property type="match status" value="1"/>
</dbReference>
<feature type="signal peptide" evidence="9">
    <location>
        <begin position="1"/>
        <end position="18"/>
    </location>
</feature>
<keyword evidence="5 8" id="KW-0274">FAD</keyword>
<reference evidence="11 12" key="1">
    <citation type="submission" date="2024-05" db="EMBL/GenBank/DDBJ databases">
        <title>A draft genome resource for the thread blight pathogen Marasmius tenuissimus strain MS-2.</title>
        <authorList>
            <person name="Yulfo-Soto G.E."/>
            <person name="Baruah I.K."/>
            <person name="Amoako-Attah I."/>
            <person name="Bukari Y."/>
            <person name="Meinhardt L.W."/>
            <person name="Bailey B.A."/>
            <person name="Cohen S.P."/>
        </authorList>
    </citation>
    <scope>NUCLEOTIDE SEQUENCE [LARGE SCALE GENOMIC DNA]</scope>
    <source>
        <strain evidence="11 12">MS-2</strain>
    </source>
</reference>
<dbReference type="SUPFAM" id="SSF51905">
    <property type="entry name" value="FAD/NAD(P)-binding domain"/>
    <property type="match status" value="1"/>
</dbReference>
<keyword evidence="7" id="KW-0325">Glycoprotein</keyword>
<evidence type="ECO:0000256" key="1">
    <source>
        <dbReference type="ARBA" id="ARBA00001974"/>
    </source>
</evidence>
<dbReference type="EMBL" id="JBBXMP010000040">
    <property type="protein sequence ID" value="KAL0065997.1"/>
    <property type="molecule type" value="Genomic_DNA"/>
</dbReference>
<keyword evidence="12" id="KW-1185">Reference proteome</keyword>
<dbReference type="PANTHER" id="PTHR11552">
    <property type="entry name" value="GLUCOSE-METHANOL-CHOLINE GMC OXIDOREDUCTASE"/>
    <property type="match status" value="1"/>
</dbReference>
<evidence type="ECO:0000256" key="8">
    <source>
        <dbReference type="RuleBase" id="RU003968"/>
    </source>
</evidence>
<evidence type="ECO:0000256" key="2">
    <source>
        <dbReference type="ARBA" id="ARBA00010790"/>
    </source>
</evidence>
<dbReference type="Gene3D" id="3.50.50.60">
    <property type="entry name" value="FAD/NAD(P)-binding domain"/>
    <property type="match status" value="1"/>
</dbReference>
<dbReference type="Proteomes" id="UP001437256">
    <property type="component" value="Unassembled WGS sequence"/>
</dbReference>
<protein>
    <recommendedName>
        <fullName evidence="10">Glucose-methanol-choline oxidoreductase N-terminal domain-containing protein</fullName>
    </recommendedName>
</protein>
<evidence type="ECO:0000256" key="9">
    <source>
        <dbReference type="SAM" id="SignalP"/>
    </source>
</evidence>
<dbReference type="InterPro" id="IPR036188">
    <property type="entry name" value="FAD/NAD-bd_sf"/>
</dbReference>
<evidence type="ECO:0000256" key="7">
    <source>
        <dbReference type="ARBA" id="ARBA00023180"/>
    </source>
</evidence>
<gene>
    <name evidence="11" type="ORF">AAF712_006986</name>
</gene>
<dbReference type="InterPro" id="IPR000172">
    <property type="entry name" value="GMC_OxRdtase_N"/>
</dbReference>
<feature type="domain" description="Glucose-methanol-choline oxidoreductase N-terminal" evidence="10">
    <location>
        <begin position="108"/>
        <end position="131"/>
    </location>
</feature>
<sequence length="616" mass="67114">MRLSPWFILLSTALTAYAVELDAAAFSKVKFDYLVVGGGTTGLTVAATLSQDSRAVVGVIEAGERLYDDNVLIPGFAGTILNNPKYDWQFFSVPQDHVDNRQIQLARGKILGGTSVLNYLGYTRAATNEYNGIESLGNPGWGAKTMFDFMKKSENWTAPTNREFIEQYGANNDPANHGRGGALKTTSYGLFSDLQPPFFKAFENLGVPTNRAPYGGNSVGGWATTCTMDAQNRSRHFAANAFYEPNREKKNLILLTGAQATKVEFSSANGGDLSATGVTFVGRDKRKYTAQVSKEVVLSAGSLKNPQLLELSGIGNTQVLNKIGIKTLVDLPGVGENLQDHPGINQNFQAIDSAFTFDKLSSPEGVAEEYNLYVQNRTGLLSTFSSALVFIPWTDFMSKQEFTQLKKELDAALAADPAKYNTPTYKLQRKWLDDNSVPELEVILFPRSALVNPSDTTGKFYTFNTLLMHAWARGNVHVNSTDGLAAPVIDTSYLNSPADIDVKVFVKALRYGFKLAKTEPMKSVTKGVISPAENATDAELIQHLKTNLGTNYHFIGTAAMLPRKDKGVVDSNFKVYGTKNLRIADASILPIHIGTHPVATLYGMGIKAGCTILKNC</sequence>
<dbReference type="PANTHER" id="PTHR11552:SF201">
    <property type="entry name" value="GLUCOSE-METHANOL-CHOLINE OXIDOREDUCTASE N-TERMINAL DOMAIN-CONTAINING PROTEIN"/>
    <property type="match status" value="1"/>
</dbReference>
<keyword evidence="4 9" id="KW-0732">Signal</keyword>
<dbReference type="Gene3D" id="3.30.560.10">
    <property type="entry name" value="Glucose Oxidase, domain 3"/>
    <property type="match status" value="1"/>
</dbReference>
<accession>A0ABR3A0B5</accession>
<evidence type="ECO:0000256" key="3">
    <source>
        <dbReference type="ARBA" id="ARBA00022630"/>
    </source>
</evidence>